<dbReference type="InterPro" id="IPR031767">
    <property type="entry name" value="SgrT"/>
</dbReference>
<proteinExistence type="predicted"/>
<reference evidence="1 4" key="3">
    <citation type="submission" date="2017-11" db="EMBL/GenBank/DDBJ databases">
        <title>Complete genome sequence of Serratia sp. ATCC 39006 LacA.</title>
        <authorList>
            <person name="Hampton H.G."/>
            <person name="Jackson S.A."/>
            <person name="Jauregui R."/>
            <person name="Poulter G.T.M."/>
            <person name="Salmond G.P.C."/>
            <person name="Fineran P.C."/>
        </authorList>
    </citation>
    <scope>NUCLEOTIDE SEQUENCE [LARGE SCALE GENOMIC DNA]</scope>
    <source>
        <strain evidence="1 4">ATCC 39006</strain>
    </source>
</reference>
<dbReference type="Proteomes" id="UP000233778">
    <property type="component" value="Chromosome"/>
</dbReference>
<accession>A0A2I5T4E8</accession>
<dbReference type="Proteomes" id="UP000017700">
    <property type="component" value="Chromosome"/>
</dbReference>
<keyword evidence="3" id="KW-1185">Reference proteome</keyword>
<evidence type="ECO:0000313" key="1">
    <source>
        <dbReference type="EMBL" id="AUG99415.1"/>
    </source>
</evidence>
<name>A0A2I5T4E8_SERS3</name>
<evidence type="ECO:0000313" key="3">
    <source>
        <dbReference type="Proteomes" id="UP000017700"/>
    </source>
</evidence>
<reference evidence="2" key="2">
    <citation type="submission" date="2013-09" db="EMBL/GenBank/DDBJ databases">
        <authorList>
            <person name="Wang G."/>
            <person name="Yang Y."/>
            <person name="Su Y."/>
        </authorList>
    </citation>
    <scope>NUCLEOTIDE SEQUENCE</scope>
    <source>
        <strain evidence="2">ATCC 39006</strain>
    </source>
</reference>
<dbReference type="EMBL" id="CP025085">
    <property type="protein sequence ID" value="AUG99415.1"/>
    <property type="molecule type" value="Genomic_DNA"/>
</dbReference>
<gene>
    <name evidence="1" type="ORF">CWC46_06055</name>
    <name evidence="2" type="ORF">Ser39006_006060</name>
</gene>
<protein>
    <submittedName>
        <fullName evidence="2">Glucose uptake inhibitor SgrT</fullName>
    </submittedName>
</protein>
<dbReference type="AlphaFoldDB" id="A0A2I5T4E8"/>
<dbReference type="Pfam" id="PF15894">
    <property type="entry name" value="SgrT"/>
    <property type="match status" value="1"/>
</dbReference>
<reference evidence="2" key="4">
    <citation type="submission" date="2017-11" db="EMBL/GenBank/DDBJ databases">
        <title>Complete genome sequence of Serratia sp. ATCC 39006.</title>
        <authorList>
            <person name="Hampton H.G."/>
            <person name="Jackson S.A."/>
            <person name="Jauregui R."/>
            <person name="Poulter G.T.M."/>
            <person name="Salmond G.P.C."/>
            <person name="Fineran P.C."/>
        </authorList>
    </citation>
    <scope>NUCLEOTIDE SEQUENCE</scope>
    <source>
        <strain evidence="2">ATCC 39006</strain>
    </source>
</reference>
<dbReference type="EMBL" id="CP025084">
    <property type="protein sequence ID" value="AUH03733.1"/>
    <property type="molecule type" value="Genomic_DNA"/>
</dbReference>
<sequence>MDSFRLYSFYQHYFSTCKAKWCGWLSVQQRMDLLQQATQWKIETLSEEEYRRWL</sequence>
<reference evidence="2 3" key="1">
    <citation type="journal article" date="2013" name="Genome Announc.">
        <title>Draft genome sequence of Serratia sp. strain ATCC 39006, a model bacterium for analysis of the biosynthesis and regulation of prodigiosin, a carbapenem, and gas vesicles.</title>
        <authorList>
            <person name="Fineran P.C."/>
            <person name="Iglesias Cans M.C."/>
            <person name="Ramsay J.P."/>
            <person name="Wilf N.M."/>
            <person name="Cossyleon D."/>
            <person name="McNeil M.B."/>
            <person name="Williamson N.R."/>
            <person name="Monson R.E."/>
            <person name="Becher S.A."/>
            <person name="Stanton J.A."/>
            <person name="Brugger K."/>
            <person name="Brown S.D."/>
            <person name="Salmond G.P."/>
        </authorList>
    </citation>
    <scope>NUCLEOTIDE SEQUENCE [LARGE SCALE GENOMIC DNA]</scope>
    <source>
        <strain evidence="2">ATCC 39006</strain>
        <strain evidence="3">ATCC 39006 / SC 11482</strain>
    </source>
</reference>
<dbReference type="KEGG" id="serq:CWC46_06055"/>
<evidence type="ECO:0000313" key="4">
    <source>
        <dbReference type="Proteomes" id="UP000233778"/>
    </source>
</evidence>
<dbReference type="KEGG" id="sera:Ser39006_006060"/>
<evidence type="ECO:0000313" key="2">
    <source>
        <dbReference type="EMBL" id="AUH03733.1"/>
    </source>
</evidence>
<dbReference type="RefSeq" id="WP_021017153.1">
    <property type="nucleotide sequence ID" value="NZ_CP025084.1"/>
</dbReference>
<dbReference type="OrthoDB" id="6488438at2"/>
<organism evidence="2 3">
    <name type="scientific">Serratia sp. (strain ATCC 39006)</name>
    <name type="common">Prodigiosinella confusarubida</name>
    <dbReference type="NCBI Taxonomy" id="104623"/>
    <lineage>
        <taxon>Bacteria</taxon>
        <taxon>Pseudomonadati</taxon>
        <taxon>Pseudomonadota</taxon>
        <taxon>Gammaproteobacteria</taxon>
        <taxon>Enterobacterales</taxon>
        <taxon>Pectobacteriaceae</taxon>
        <taxon>Prodigiosinella</taxon>
    </lineage>
</organism>
<dbReference type="GO" id="GO:0046325">
    <property type="term" value="P:negative regulation of D-glucose import"/>
    <property type="evidence" value="ECO:0007669"/>
    <property type="project" value="InterPro"/>
</dbReference>